<dbReference type="AlphaFoldDB" id="A0A7W4NMF5"/>
<evidence type="ECO:0000313" key="1">
    <source>
        <dbReference type="EMBL" id="MBB2157918.1"/>
    </source>
</evidence>
<evidence type="ECO:0000313" key="2">
    <source>
        <dbReference type="Proteomes" id="UP000550787"/>
    </source>
</evidence>
<protein>
    <submittedName>
        <fullName evidence="1">Uncharacterized protein</fullName>
    </submittedName>
</protein>
<accession>A0A7W4NMF5</accession>
<name>A0A7W4NMF5_GLUDI</name>
<reference evidence="1 2" key="1">
    <citation type="submission" date="2020-04" db="EMBL/GenBank/DDBJ databases">
        <title>Description of novel Gluconacetobacter.</title>
        <authorList>
            <person name="Sombolestani A."/>
        </authorList>
    </citation>
    <scope>NUCLEOTIDE SEQUENCE [LARGE SCALE GENOMIC DNA]</scope>
    <source>
        <strain evidence="1 2">LMG 7603</strain>
    </source>
</reference>
<dbReference type="Proteomes" id="UP000550787">
    <property type="component" value="Unassembled WGS sequence"/>
</dbReference>
<dbReference type="EMBL" id="JABEQG010000048">
    <property type="protein sequence ID" value="MBB2157918.1"/>
    <property type="molecule type" value="Genomic_DNA"/>
</dbReference>
<organism evidence="1 2">
    <name type="scientific">Gluconacetobacter diazotrophicus</name>
    <name type="common">Acetobacter diazotrophicus</name>
    <dbReference type="NCBI Taxonomy" id="33996"/>
    <lineage>
        <taxon>Bacteria</taxon>
        <taxon>Pseudomonadati</taxon>
        <taxon>Pseudomonadota</taxon>
        <taxon>Alphaproteobacteria</taxon>
        <taxon>Acetobacterales</taxon>
        <taxon>Acetobacteraceae</taxon>
        <taxon>Gluconacetobacter</taxon>
    </lineage>
</organism>
<sequence>MPTFILSATPATRTIGQHFTSTQMALLDKVAEPVRVEARNVTEVAERVLAFGSSVATARPGVSFLVCVRVVRGQRKPRGFDAANQAETFHNAAWLHAAIEQPAPHAHGPGVRMWGGRFTPFQLDGQAPIWPDATPDEFTRHADGSVGLYGSLRAVNARVQRETETLRNLFDVASGVDLRERYRARTHPFDVAAELLSATGPALLDAA</sequence>
<comment type="caution">
    <text evidence="1">The sequence shown here is derived from an EMBL/GenBank/DDBJ whole genome shotgun (WGS) entry which is preliminary data.</text>
</comment>
<dbReference type="RefSeq" id="WP_183116440.1">
    <property type="nucleotide sequence ID" value="NZ_JABEQG010000048.1"/>
</dbReference>
<proteinExistence type="predicted"/>
<gene>
    <name evidence="1" type="ORF">HLH33_16690</name>
</gene>